<evidence type="ECO:0000313" key="3">
    <source>
        <dbReference type="RefSeq" id="XP_025049513.1"/>
    </source>
</evidence>
<evidence type="ECO:0000313" key="2">
    <source>
        <dbReference type="Proteomes" id="UP000189705"/>
    </source>
</evidence>
<reference evidence="3" key="1">
    <citation type="submission" date="2025-08" db="UniProtKB">
        <authorList>
            <consortium name="RefSeq"/>
        </authorList>
    </citation>
    <scope>IDENTIFICATION</scope>
</reference>
<dbReference type="AlphaFoldDB" id="A0A3Q0FUW9"/>
<sequence>MPSPAAPLPGASPRLPLSPASCKPSWTGTCRLSSPRARHPAWTRWQVRLGPLLLGLGAGGVPPGGAEVHGEGHGQTLLQPAPCFTGRKDSSPTLAPSSSSSLSQHLDQLVATQRHQLLLSIFVFAYIWGFGGHLHPRLSHSSFFQPVLPPRPLIVFVALRWALPESLWSVHNSTQLGHLHICSASTQSPLHQNPRKRRVGDHI</sequence>
<name>A0A3Q0FUW9_ALLSI</name>
<feature type="region of interest" description="Disordered" evidence="1">
    <location>
        <begin position="1"/>
        <end position="20"/>
    </location>
</feature>
<dbReference type="KEGG" id="asn:112548329"/>
<feature type="compositionally biased region" description="Low complexity" evidence="1">
    <location>
        <begin position="8"/>
        <end position="20"/>
    </location>
</feature>
<keyword evidence="2" id="KW-1185">Reference proteome</keyword>
<evidence type="ECO:0000256" key="1">
    <source>
        <dbReference type="SAM" id="MobiDB-lite"/>
    </source>
</evidence>
<accession>A0A3Q0FUW9</accession>
<dbReference type="InParanoid" id="A0A3Q0FUW9"/>
<dbReference type="GeneID" id="112548329"/>
<dbReference type="Proteomes" id="UP000189705">
    <property type="component" value="Unplaced"/>
</dbReference>
<proteinExistence type="predicted"/>
<protein>
    <submittedName>
        <fullName evidence="3">Uncharacterized protein LOC112548329</fullName>
    </submittedName>
</protein>
<gene>
    <name evidence="3" type="primary">LOC112548329</name>
</gene>
<organism evidence="2 3">
    <name type="scientific">Alligator sinensis</name>
    <name type="common">Chinese alligator</name>
    <dbReference type="NCBI Taxonomy" id="38654"/>
    <lineage>
        <taxon>Eukaryota</taxon>
        <taxon>Metazoa</taxon>
        <taxon>Chordata</taxon>
        <taxon>Craniata</taxon>
        <taxon>Vertebrata</taxon>
        <taxon>Euteleostomi</taxon>
        <taxon>Archelosauria</taxon>
        <taxon>Archosauria</taxon>
        <taxon>Crocodylia</taxon>
        <taxon>Alligatoridae</taxon>
        <taxon>Alligatorinae</taxon>
        <taxon>Alligator</taxon>
    </lineage>
</organism>
<dbReference type="RefSeq" id="XP_025049513.1">
    <property type="nucleotide sequence ID" value="XM_025193728.1"/>
</dbReference>